<dbReference type="Proteomes" id="UP000183206">
    <property type="component" value="Unassembled WGS sequence"/>
</dbReference>
<accession>A0A1J4VDI0</accession>
<sequence>MSRQFQKRTEDFMCEYCGAAVMGSGYTNHCPRCLWSKHVDVNPGDRAQSCGGMMEPSRIESRSGEFTIIHQCRKCGFEKPNRADKDDDLEKYFDHDWSKR</sequence>
<protein>
    <recommendedName>
        <fullName evidence="1">RNHCP domain-containing protein</fullName>
    </recommendedName>
</protein>
<organism evidence="2 3">
    <name type="scientific">Candidatus Nomurabacteria bacterium CG1_02_47_685</name>
    <dbReference type="NCBI Taxonomy" id="1805282"/>
    <lineage>
        <taxon>Bacteria</taxon>
        <taxon>Candidatus Nomuraibacteriota</taxon>
    </lineage>
</organism>
<comment type="caution">
    <text evidence="2">The sequence shown here is derived from an EMBL/GenBank/DDBJ whole genome shotgun (WGS) entry which is preliminary data.</text>
</comment>
<gene>
    <name evidence="2" type="ORF">AUJ44_01750</name>
</gene>
<evidence type="ECO:0000313" key="2">
    <source>
        <dbReference type="EMBL" id="OIO32773.1"/>
    </source>
</evidence>
<dbReference type="EMBL" id="MNVO01000027">
    <property type="protein sequence ID" value="OIO32773.1"/>
    <property type="molecule type" value="Genomic_DNA"/>
</dbReference>
<feature type="domain" description="RNHCP" evidence="1">
    <location>
        <begin position="10"/>
        <end position="89"/>
    </location>
</feature>
<dbReference type="AlphaFoldDB" id="A0A1J4VDI0"/>
<proteinExistence type="predicted"/>
<evidence type="ECO:0000313" key="3">
    <source>
        <dbReference type="Proteomes" id="UP000183206"/>
    </source>
</evidence>
<dbReference type="STRING" id="1805282.AUJ44_01750"/>
<dbReference type="Pfam" id="PF12647">
    <property type="entry name" value="RNHCP"/>
    <property type="match status" value="1"/>
</dbReference>
<dbReference type="InterPro" id="IPR024439">
    <property type="entry name" value="RNHCP"/>
</dbReference>
<name>A0A1J4VDI0_9BACT</name>
<evidence type="ECO:0000259" key="1">
    <source>
        <dbReference type="Pfam" id="PF12647"/>
    </source>
</evidence>
<reference evidence="2 3" key="1">
    <citation type="journal article" date="2016" name="Environ. Microbiol.">
        <title>Genomic resolution of a cold subsurface aquifer community provides metabolic insights for novel microbes adapted to high CO concentrations.</title>
        <authorList>
            <person name="Probst A.J."/>
            <person name="Castelle C.J."/>
            <person name="Singh A."/>
            <person name="Brown C.T."/>
            <person name="Anantharaman K."/>
            <person name="Sharon I."/>
            <person name="Hug L.A."/>
            <person name="Burstein D."/>
            <person name="Emerson J.B."/>
            <person name="Thomas B.C."/>
            <person name="Banfield J.F."/>
        </authorList>
    </citation>
    <scope>NUCLEOTIDE SEQUENCE [LARGE SCALE GENOMIC DNA]</scope>
    <source>
        <strain evidence="2">CG1_02_47_685</strain>
    </source>
</reference>